<reference evidence="3 4" key="1">
    <citation type="submission" date="2019-12" db="EMBL/GenBank/DDBJ databases">
        <title>Novel species isolated from a subtropical stream in China.</title>
        <authorList>
            <person name="Lu H."/>
        </authorList>
    </citation>
    <scope>NUCLEOTIDE SEQUENCE [LARGE SCALE GENOMIC DNA]</scope>
    <source>
        <strain evidence="3 4">FT135W</strain>
    </source>
</reference>
<feature type="chain" id="PRO_5027050746" evidence="2">
    <location>
        <begin position="24"/>
        <end position="69"/>
    </location>
</feature>
<evidence type="ECO:0000313" key="3">
    <source>
        <dbReference type="EMBL" id="MYM21052.1"/>
    </source>
</evidence>
<name>A0A6L8K549_9BURK</name>
<evidence type="ECO:0000313" key="4">
    <source>
        <dbReference type="Proteomes" id="UP000479335"/>
    </source>
</evidence>
<dbReference type="AlphaFoldDB" id="A0A6L8K549"/>
<keyword evidence="4" id="KW-1185">Reference proteome</keyword>
<dbReference type="Proteomes" id="UP000479335">
    <property type="component" value="Unassembled WGS sequence"/>
</dbReference>
<gene>
    <name evidence="3" type="ORF">GTP46_00110</name>
</gene>
<comment type="caution">
    <text evidence="3">The sequence shown here is derived from an EMBL/GenBank/DDBJ whole genome shotgun (WGS) entry which is preliminary data.</text>
</comment>
<evidence type="ECO:0000256" key="2">
    <source>
        <dbReference type="SAM" id="SignalP"/>
    </source>
</evidence>
<keyword evidence="2" id="KW-0732">Signal</keyword>
<feature type="region of interest" description="Disordered" evidence="1">
    <location>
        <begin position="25"/>
        <end position="69"/>
    </location>
</feature>
<accession>A0A6L8K549</accession>
<feature type="signal peptide" evidence="2">
    <location>
        <begin position="1"/>
        <end position="23"/>
    </location>
</feature>
<sequence length="69" mass="6946">MAILRRSPLLILLCLGACAPAQRDGVPPATASASACVATPSTPPAATSKLRHIPDENAACPTSQGLAPR</sequence>
<protein>
    <submittedName>
        <fullName evidence="3">Uncharacterized protein</fullName>
    </submittedName>
</protein>
<organism evidence="3 4">
    <name type="scientific">Duganella flavida</name>
    <dbReference type="NCBI Taxonomy" id="2692175"/>
    <lineage>
        <taxon>Bacteria</taxon>
        <taxon>Pseudomonadati</taxon>
        <taxon>Pseudomonadota</taxon>
        <taxon>Betaproteobacteria</taxon>
        <taxon>Burkholderiales</taxon>
        <taxon>Oxalobacteraceae</taxon>
        <taxon>Telluria group</taxon>
        <taxon>Duganella</taxon>
    </lineage>
</organism>
<proteinExistence type="predicted"/>
<feature type="compositionally biased region" description="Polar residues" evidence="1">
    <location>
        <begin position="60"/>
        <end position="69"/>
    </location>
</feature>
<evidence type="ECO:0000256" key="1">
    <source>
        <dbReference type="SAM" id="MobiDB-lite"/>
    </source>
</evidence>
<dbReference type="EMBL" id="WWCN01000001">
    <property type="protein sequence ID" value="MYM21052.1"/>
    <property type="molecule type" value="Genomic_DNA"/>
</dbReference>
<dbReference type="RefSeq" id="WP_161004620.1">
    <property type="nucleotide sequence ID" value="NZ_WWCN01000001.1"/>
</dbReference>